<sequence>MLARLIQQKVPLGSRVSFSLGSGNRISGVLIELGHNHVTVENENGQTIIPIDRIDALIPFKEVISGNEPENAGEQTLETSEGAGNEAKSVAIKERVITPISSGIQAEVFKKVLEIEARYQANLNTAKIELKIPDFLIPPDEAKRWEKTDAVVIWNRIKDRYEYAS</sequence>
<comment type="caution">
    <text evidence="2">The sequence shown here is derived from an EMBL/GenBank/DDBJ whole genome shotgun (WGS) entry which is preliminary data.</text>
</comment>
<protein>
    <submittedName>
        <fullName evidence="2">Uncharacterized protein</fullName>
    </submittedName>
</protein>
<evidence type="ECO:0000313" key="3">
    <source>
        <dbReference type="Proteomes" id="UP000772181"/>
    </source>
</evidence>
<organism evidence="2 3">
    <name type="scientific">Tectimicrobiota bacterium</name>
    <dbReference type="NCBI Taxonomy" id="2528274"/>
    <lineage>
        <taxon>Bacteria</taxon>
        <taxon>Pseudomonadati</taxon>
        <taxon>Nitrospinota/Tectimicrobiota group</taxon>
        <taxon>Candidatus Tectimicrobiota</taxon>
    </lineage>
</organism>
<reference evidence="2" key="1">
    <citation type="submission" date="2020-07" db="EMBL/GenBank/DDBJ databases">
        <title>Huge and variable diversity of episymbiotic CPR bacteria and DPANN archaea in groundwater ecosystems.</title>
        <authorList>
            <person name="He C.Y."/>
            <person name="Keren R."/>
            <person name="Whittaker M."/>
            <person name="Farag I.F."/>
            <person name="Doudna J."/>
            <person name="Cate J.H.D."/>
            <person name="Banfield J.F."/>
        </authorList>
    </citation>
    <scope>NUCLEOTIDE SEQUENCE</scope>
    <source>
        <strain evidence="2">NC_groundwater_1482_Ag_S-0.65um_47_24</strain>
    </source>
</reference>
<dbReference type="AlphaFoldDB" id="A0A933LQZ0"/>
<feature type="region of interest" description="Disordered" evidence="1">
    <location>
        <begin position="67"/>
        <end position="86"/>
    </location>
</feature>
<accession>A0A933LQZ0</accession>
<feature type="non-terminal residue" evidence="2">
    <location>
        <position position="165"/>
    </location>
</feature>
<dbReference type="EMBL" id="JACQWF010000427">
    <property type="protein sequence ID" value="MBI4596668.1"/>
    <property type="molecule type" value="Genomic_DNA"/>
</dbReference>
<proteinExistence type="predicted"/>
<evidence type="ECO:0000256" key="1">
    <source>
        <dbReference type="SAM" id="MobiDB-lite"/>
    </source>
</evidence>
<gene>
    <name evidence="2" type="ORF">HY730_09910</name>
</gene>
<evidence type="ECO:0000313" key="2">
    <source>
        <dbReference type="EMBL" id="MBI4596668.1"/>
    </source>
</evidence>
<name>A0A933LQZ0_UNCTE</name>
<dbReference type="Proteomes" id="UP000772181">
    <property type="component" value="Unassembled WGS sequence"/>
</dbReference>